<dbReference type="AlphaFoldDB" id="A0A9Q0MHZ6"/>
<dbReference type="SMART" id="SM00490">
    <property type="entry name" value="HELICc"/>
    <property type="match status" value="1"/>
</dbReference>
<evidence type="ECO:0000256" key="1">
    <source>
        <dbReference type="ARBA" id="ARBA00004604"/>
    </source>
</evidence>
<dbReference type="PROSITE" id="PS51192">
    <property type="entry name" value="HELICASE_ATP_BIND_1"/>
    <property type="match status" value="1"/>
</dbReference>
<keyword evidence="4" id="KW-0690">Ribosome biogenesis</keyword>
<keyword evidence="9 13" id="KW-0067">ATP-binding</keyword>
<keyword evidence="18" id="KW-1185">Reference proteome</keyword>
<evidence type="ECO:0000313" key="18">
    <source>
        <dbReference type="Proteomes" id="UP001142055"/>
    </source>
</evidence>
<evidence type="ECO:0000256" key="12">
    <source>
        <dbReference type="PROSITE-ProRule" id="PRU00552"/>
    </source>
</evidence>
<dbReference type="GO" id="GO:0003676">
    <property type="term" value="F:nucleic acid binding"/>
    <property type="evidence" value="ECO:0007669"/>
    <property type="project" value="InterPro"/>
</dbReference>
<dbReference type="PANTHER" id="PTHR47958">
    <property type="entry name" value="ATP-DEPENDENT RNA HELICASE DBP3"/>
    <property type="match status" value="1"/>
</dbReference>
<dbReference type="GO" id="GO:0003724">
    <property type="term" value="F:RNA helicase activity"/>
    <property type="evidence" value="ECO:0007669"/>
    <property type="project" value="UniProtKB-EC"/>
</dbReference>
<reference evidence="17" key="1">
    <citation type="submission" date="2022-12" db="EMBL/GenBank/DDBJ databases">
        <title>Genome assemblies of Blomia tropicalis.</title>
        <authorList>
            <person name="Cui Y."/>
        </authorList>
    </citation>
    <scope>NUCLEOTIDE SEQUENCE</scope>
    <source>
        <tissue evidence="17">Adult mites</tissue>
    </source>
</reference>
<dbReference type="InterPro" id="IPR011545">
    <property type="entry name" value="DEAD/DEAH_box_helicase_dom"/>
</dbReference>
<evidence type="ECO:0000256" key="13">
    <source>
        <dbReference type="RuleBase" id="RU000492"/>
    </source>
</evidence>
<evidence type="ECO:0000256" key="11">
    <source>
        <dbReference type="ARBA" id="ARBA00037449"/>
    </source>
</evidence>
<evidence type="ECO:0000259" key="14">
    <source>
        <dbReference type="PROSITE" id="PS51192"/>
    </source>
</evidence>
<dbReference type="GO" id="GO:0016787">
    <property type="term" value="F:hydrolase activity"/>
    <property type="evidence" value="ECO:0007669"/>
    <property type="project" value="UniProtKB-KW"/>
</dbReference>
<gene>
    <name evidence="17" type="ORF">RDWZM_004434</name>
</gene>
<feature type="short sequence motif" description="Q motif" evidence="12">
    <location>
        <begin position="28"/>
        <end position="56"/>
    </location>
</feature>
<feature type="domain" description="Helicase ATP-binding" evidence="14">
    <location>
        <begin position="59"/>
        <end position="237"/>
    </location>
</feature>
<dbReference type="Pfam" id="PF00270">
    <property type="entry name" value="DEAD"/>
    <property type="match status" value="1"/>
</dbReference>
<dbReference type="Proteomes" id="UP001142055">
    <property type="component" value="Chromosome 1"/>
</dbReference>
<dbReference type="EC" id="3.6.4.13" evidence="3"/>
<dbReference type="Pfam" id="PF00271">
    <property type="entry name" value="Helicase_C"/>
    <property type="match status" value="1"/>
</dbReference>
<dbReference type="OMA" id="YEMMENI"/>
<dbReference type="InterPro" id="IPR027417">
    <property type="entry name" value="P-loop_NTPase"/>
</dbReference>
<keyword evidence="6 13" id="KW-0547">Nucleotide-binding</keyword>
<dbReference type="SMART" id="SM00487">
    <property type="entry name" value="DEXDc"/>
    <property type="match status" value="1"/>
</dbReference>
<dbReference type="InterPro" id="IPR014001">
    <property type="entry name" value="Helicase_ATP-bd"/>
</dbReference>
<evidence type="ECO:0000256" key="4">
    <source>
        <dbReference type="ARBA" id="ARBA00022517"/>
    </source>
</evidence>
<evidence type="ECO:0000259" key="16">
    <source>
        <dbReference type="PROSITE" id="PS51195"/>
    </source>
</evidence>
<evidence type="ECO:0000256" key="5">
    <source>
        <dbReference type="ARBA" id="ARBA00022552"/>
    </source>
</evidence>
<sequence length="413" mass="46669">MDQIAKKYFQDNHVTFKGGDYNAKPLYDYMNDSRLCDDIVEKLKEFNYVKPTPIQAVSIPMILEGKDFIGISQTGSGKTLGFVLPAFIKLISGQISIDKQEGVCSPLVLILSPTRELALQTKEVIDNFKLFPVACCYGGAPRYDQIKFIKSRRPPFIVGTPGRINDFIDSNIICVSQVKYLVLDEADRMFDMGFYPQISGIIGQSSSNQRQTLLFSATWEGKVEAFASPFLKNDRVFACIGRLDLKANQDIKQRLFLVTEFQKKLLLRRILTAYVGFKVIVFANTKAKVNDLCRDYSSPNDFGWSGYIHGDVDQSRRSRIVKEFDSGTITVLFATDVASRGLDINDISVVVNYDIPLDVETYVHRIGRTARYGRKGTAYSFVTNRLFGSPHIHKQLLKVVRESDNEIPDNLKI</sequence>
<organism evidence="17 18">
    <name type="scientific">Blomia tropicalis</name>
    <name type="common">Mite</name>
    <dbReference type="NCBI Taxonomy" id="40697"/>
    <lineage>
        <taxon>Eukaryota</taxon>
        <taxon>Metazoa</taxon>
        <taxon>Ecdysozoa</taxon>
        <taxon>Arthropoda</taxon>
        <taxon>Chelicerata</taxon>
        <taxon>Arachnida</taxon>
        <taxon>Acari</taxon>
        <taxon>Acariformes</taxon>
        <taxon>Sarcoptiformes</taxon>
        <taxon>Astigmata</taxon>
        <taxon>Glycyphagoidea</taxon>
        <taxon>Echimyopodidae</taxon>
        <taxon>Blomia</taxon>
    </lineage>
</organism>
<dbReference type="InterPro" id="IPR014014">
    <property type="entry name" value="RNA_helicase_DEAD_Q_motif"/>
</dbReference>
<dbReference type="PROSITE" id="PS51194">
    <property type="entry name" value="HELICASE_CTER"/>
    <property type="match status" value="1"/>
</dbReference>
<dbReference type="PROSITE" id="PS51195">
    <property type="entry name" value="Q_MOTIF"/>
    <property type="match status" value="1"/>
</dbReference>
<dbReference type="PROSITE" id="PS00039">
    <property type="entry name" value="DEAD_ATP_HELICASE"/>
    <property type="match status" value="1"/>
</dbReference>
<keyword evidence="8 13" id="KW-0347">Helicase</keyword>
<keyword evidence="7 13" id="KW-0378">Hydrolase</keyword>
<dbReference type="CDD" id="cd18787">
    <property type="entry name" value="SF2_C_DEAD"/>
    <property type="match status" value="1"/>
</dbReference>
<feature type="domain" description="Helicase C-terminal" evidence="15">
    <location>
        <begin position="266"/>
        <end position="413"/>
    </location>
</feature>
<evidence type="ECO:0000256" key="2">
    <source>
        <dbReference type="ARBA" id="ARBA00009334"/>
    </source>
</evidence>
<comment type="subcellular location">
    <subcellularLocation>
        <location evidence="1">Nucleus</location>
        <location evidence="1">Nucleolus</location>
    </subcellularLocation>
</comment>
<comment type="caution">
    <text evidence="17">The sequence shown here is derived from an EMBL/GenBank/DDBJ whole genome shotgun (WGS) entry which is preliminary data.</text>
</comment>
<keyword evidence="10" id="KW-0539">Nucleus</keyword>
<dbReference type="InterPro" id="IPR044742">
    <property type="entry name" value="DEAD/DEAH_RhlB"/>
</dbReference>
<evidence type="ECO:0000256" key="8">
    <source>
        <dbReference type="ARBA" id="ARBA00022806"/>
    </source>
</evidence>
<dbReference type="SUPFAM" id="SSF52540">
    <property type="entry name" value="P-loop containing nucleoside triphosphate hydrolases"/>
    <property type="match status" value="1"/>
</dbReference>
<feature type="domain" description="DEAD-box RNA helicase Q" evidence="16">
    <location>
        <begin position="28"/>
        <end position="56"/>
    </location>
</feature>
<evidence type="ECO:0000313" key="17">
    <source>
        <dbReference type="EMBL" id="KAJ6225889.1"/>
    </source>
</evidence>
<evidence type="ECO:0000256" key="9">
    <source>
        <dbReference type="ARBA" id="ARBA00022840"/>
    </source>
</evidence>
<evidence type="ECO:0000256" key="6">
    <source>
        <dbReference type="ARBA" id="ARBA00022741"/>
    </source>
</evidence>
<dbReference type="GO" id="GO:0005524">
    <property type="term" value="F:ATP binding"/>
    <property type="evidence" value="ECO:0007669"/>
    <property type="project" value="UniProtKB-KW"/>
</dbReference>
<evidence type="ECO:0000259" key="15">
    <source>
        <dbReference type="PROSITE" id="PS51194"/>
    </source>
</evidence>
<dbReference type="InterPro" id="IPR000629">
    <property type="entry name" value="RNA-helicase_DEAD-box_CS"/>
</dbReference>
<dbReference type="EMBL" id="JAPWDV010000001">
    <property type="protein sequence ID" value="KAJ6225889.1"/>
    <property type="molecule type" value="Genomic_DNA"/>
</dbReference>
<evidence type="ECO:0000256" key="7">
    <source>
        <dbReference type="ARBA" id="ARBA00022801"/>
    </source>
</evidence>
<dbReference type="CDD" id="cd00268">
    <property type="entry name" value="DEADc"/>
    <property type="match status" value="1"/>
</dbReference>
<dbReference type="InterPro" id="IPR001650">
    <property type="entry name" value="Helicase_C-like"/>
</dbReference>
<keyword evidence="5" id="KW-0698">rRNA processing</keyword>
<protein>
    <recommendedName>
        <fullName evidence="3">RNA helicase</fullName>
        <ecNumber evidence="3">3.6.4.13</ecNumber>
    </recommendedName>
</protein>
<evidence type="ECO:0000256" key="3">
    <source>
        <dbReference type="ARBA" id="ARBA00012552"/>
    </source>
</evidence>
<comment type="function">
    <text evidence="11">ATP-dependent RNA helicase required for 60S ribosomal subunit synthesis. Involved in efficient pre-rRNA processing, predominantly at site A3, which is necessary for the normal formation of 25S and 5.8S rRNAs.</text>
</comment>
<comment type="similarity">
    <text evidence="2">Belongs to the DEAD box helicase family. DDX5/DBP2 subfamily.</text>
</comment>
<evidence type="ECO:0000256" key="10">
    <source>
        <dbReference type="ARBA" id="ARBA00023242"/>
    </source>
</evidence>
<name>A0A9Q0MHZ6_BLOTA</name>
<proteinExistence type="inferred from homology"/>
<accession>A0A9Q0MHZ6</accession>
<dbReference type="Gene3D" id="3.40.50.300">
    <property type="entry name" value="P-loop containing nucleotide triphosphate hydrolases"/>
    <property type="match status" value="2"/>
</dbReference>